<feature type="transmembrane region" description="Helical" evidence="1">
    <location>
        <begin position="256"/>
        <end position="274"/>
    </location>
</feature>
<dbReference type="KEGG" id="ccl:Clocl_3803"/>
<dbReference type="eggNOG" id="COG1994">
    <property type="taxonomic scope" value="Bacteria"/>
</dbReference>
<feature type="transmembrane region" description="Helical" evidence="1">
    <location>
        <begin position="329"/>
        <end position="355"/>
    </location>
</feature>
<protein>
    <recommendedName>
        <fullName evidence="4">Peptide zinc metalloprotease protein</fullName>
    </recommendedName>
</protein>
<keyword evidence="1" id="KW-1133">Transmembrane helix</keyword>
<evidence type="ECO:0000313" key="2">
    <source>
        <dbReference type="EMBL" id="AEV70253.1"/>
    </source>
</evidence>
<evidence type="ECO:0000313" key="3">
    <source>
        <dbReference type="Proteomes" id="UP000005435"/>
    </source>
</evidence>
<sequence>MNENVPKLKDCVYIQEFDTSNKNKTFVLVCENKRWQITDYLYHIINLIDGKRTIENIAKELSVILGRNVDEKEVSEVFEKFLIKRGILEGTHDTVKKKKSSAYLWMKIPLIKSENIEKFRFLSNLFNREVVIPFIIIGVLVIAYSIIYLNNKGINLYSIITMNNLDYISPLIIVYISTIFHELGHSSACMHYNIKPGDIGFAFYFTYPCFYADVSKVWHLKRTQRAVVDIGGVYFQFVFYVLMCLIGMIIDNISLILGALLGILFFVGTFNPFIKMDGYWMLSDLMGIPNLHDATKKFLSLRIRNIFGINTEKEDVFIRDIKEKEKRFFIIYVLASIIFMTSFTFGIANVSMMTIAKLYNVINAIDAIDMNVKNIFYTFINNVALVVTTILLIRIIFTTSKALIQGIFSLVNDIKKSVRRSNIEY</sequence>
<dbReference type="HOGENOM" id="CLU_053105_0_0_9"/>
<dbReference type="Proteomes" id="UP000005435">
    <property type="component" value="Chromosome"/>
</dbReference>
<keyword evidence="1" id="KW-0472">Membrane</keyword>
<feature type="transmembrane region" description="Helical" evidence="1">
    <location>
        <begin position="226"/>
        <end position="250"/>
    </location>
</feature>
<dbReference type="OrthoDB" id="9800627at2"/>
<proteinExistence type="predicted"/>
<keyword evidence="3" id="KW-1185">Reference proteome</keyword>
<feature type="transmembrane region" description="Helical" evidence="1">
    <location>
        <begin position="375"/>
        <end position="397"/>
    </location>
</feature>
<evidence type="ECO:0000256" key="1">
    <source>
        <dbReference type="SAM" id="Phobius"/>
    </source>
</evidence>
<dbReference type="AlphaFoldDB" id="G8M1M4"/>
<evidence type="ECO:0008006" key="4">
    <source>
        <dbReference type="Google" id="ProtNLM"/>
    </source>
</evidence>
<accession>G8M1M4</accession>
<gene>
    <name evidence="2" type="ordered locus">Clocl_3803</name>
</gene>
<dbReference type="EMBL" id="CP003065">
    <property type="protein sequence ID" value="AEV70253.1"/>
    <property type="molecule type" value="Genomic_DNA"/>
</dbReference>
<organism evidence="2 3">
    <name type="scientific">Acetivibrio clariflavus (strain DSM 19732 / NBRC 101661 / EBR45)</name>
    <name type="common">Clostridium clariflavum</name>
    <dbReference type="NCBI Taxonomy" id="720554"/>
    <lineage>
        <taxon>Bacteria</taxon>
        <taxon>Bacillati</taxon>
        <taxon>Bacillota</taxon>
        <taxon>Clostridia</taxon>
        <taxon>Eubacteriales</taxon>
        <taxon>Oscillospiraceae</taxon>
        <taxon>Acetivibrio</taxon>
    </lineage>
</organism>
<feature type="transmembrane region" description="Helical" evidence="1">
    <location>
        <begin position="167"/>
        <end position="184"/>
    </location>
</feature>
<name>G8M1M4_ACECE</name>
<dbReference type="RefSeq" id="WP_014256759.1">
    <property type="nucleotide sequence ID" value="NC_016627.1"/>
</dbReference>
<dbReference type="STRING" id="720554.Clocl_3803"/>
<keyword evidence="1" id="KW-0812">Transmembrane</keyword>
<reference evidence="3" key="1">
    <citation type="submission" date="2011-12" db="EMBL/GenBank/DDBJ databases">
        <title>Complete sequence of Clostridium clariflavum DSM 19732.</title>
        <authorList>
            <consortium name="US DOE Joint Genome Institute"/>
            <person name="Lucas S."/>
            <person name="Han J."/>
            <person name="Lapidus A."/>
            <person name="Cheng J.-F."/>
            <person name="Goodwin L."/>
            <person name="Pitluck S."/>
            <person name="Peters L."/>
            <person name="Teshima H."/>
            <person name="Detter J.C."/>
            <person name="Han C."/>
            <person name="Tapia R."/>
            <person name="Land M."/>
            <person name="Hauser L."/>
            <person name="Kyrpides N."/>
            <person name="Ivanova N."/>
            <person name="Pagani I."/>
            <person name="Kitzmiller T."/>
            <person name="Lynd L."/>
            <person name="Izquierdo J."/>
            <person name="Woyke T."/>
        </authorList>
    </citation>
    <scope>NUCLEOTIDE SEQUENCE [LARGE SCALE GENOMIC DNA]</scope>
    <source>
        <strain evidence="3">DSM 19732 / NBRC 101661 / EBR45</strain>
    </source>
</reference>
<feature type="transmembrane region" description="Helical" evidence="1">
    <location>
        <begin position="130"/>
        <end position="147"/>
    </location>
</feature>
<reference evidence="2 3" key="2">
    <citation type="journal article" date="2012" name="Stand. Genomic Sci.">
        <title>Complete Genome Sequence of Clostridium clariflavum DSM 19732.</title>
        <authorList>
            <person name="Izquierdo J.A."/>
            <person name="Goodwin L."/>
            <person name="Davenport K.W."/>
            <person name="Teshima H."/>
            <person name="Bruce D."/>
            <person name="Detter C."/>
            <person name="Tapia R."/>
            <person name="Han S."/>
            <person name="Land M."/>
            <person name="Hauser L."/>
            <person name="Jeffries C.D."/>
            <person name="Han J."/>
            <person name="Pitluck S."/>
            <person name="Nolan M."/>
            <person name="Chen A."/>
            <person name="Huntemann M."/>
            <person name="Mavromatis K."/>
            <person name="Mikhailova N."/>
            <person name="Liolios K."/>
            <person name="Woyke T."/>
            <person name="Lynd L.R."/>
        </authorList>
    </citation>
    <scope>NUCLEOTIDE SEQUENCE [LARGE SCALE GENOMIC DNA]</scope>
    <source>
        <strain evidence="3">DSM 19732 / NBRC 101661 / EBR45</strain>
    </source>
</reference>